<accession>A0A6P6XT49</accession>
<feature type="transmembrane region" description="Helical" evidence="1">
    <location>
        <begin position="194"/>
        <end position="215"/>
    </location>
</feature>
<evidence type="ECO:0000313" key="2">
    <source>
        <dbReference type="Proteomes" id="UP000515146"/>
    </source>
</evidence>
<dbReference type="GeneID" id="113791091"/>
<keyword evidence="1" id="KW-0812">Transmembrane</keyword>
<evidence type="ECO:0000313" key="3">
    <source>
        <dbReference type="RefSeq" id="XP_027196617.1"/>
    </source>
</evidence>
<keyword evidence="1" id="KW-1133">Transmembrane helix</keyword>
<gene>
    <name evidence="3" type="primary">LOC113791091</name>
</gene>
<organism evidence="2 3">
    <name type="scientific">Dermatophagoides pteronyssinus</name>
    <name type="common">European house dust mite</name>
    <dbReference type="NCBI Taxonomy" id="6956"/>
    <lineage>
        <taxon>Eukaryota</taxon>
        <taxon>Metazoa</taxon>
        <taxon>Ecdysozoa</taxon>
        <taxon>Arthropoda</taxon>
        <taxon>Chelicerata</taxon>
        <taxon>Arachnida</taxon>
        <taxon>Acari</taxon>
        <taxon>Acariformes</taxon>
        <taxon>Sarcoptiformes</taxon>
        <taxon>Astigmata</taxon>
        <taxon>Psoroptidia</taxon>
        <taxon>Analgoidea</taxon>
        <taxon>Pyroglyphidae</taxon>
        <taxon>Dermatophagoidinae</taxon>
        <taxon>Dermatophagoides</taxon>
    </lineage>
</organism>
<keyword evidence="1" id="KW-0472">Membrane</keyword>
<evidence type="ECO:0000256" key="1">
    <source>
        <dbReference type="SAM" id="Phobius"/>
    </source>
</evidence>
<feature type="transmembrane region" description="Helical" evidence="1">
    <location>
        <begin position="163"/>
        <end position="182"/>
    </location>
</feature>
<dbReference type="OrthoDB" id="10616706at2759"/>
<dbReference type="AlphaFoldDB" id="A0A6P6XT49"/>
<dbReference type="RefSeq" id="XP_027196617.1">
    <property type="nucleotide sequence ID" value="XM_027340816.1"/>
</dbReference>
<keyword evidence="2" id="KW-1185">Reference proteome</keyword>
<reference evidence="3" key="1">
    <citation type="submission" date="2025-08" db="UniProtKB">
        <authorList>
            <consortium name="RefSeq"/>
        </authorList>
    </citation>
    <scope>IDENTIFICATION</scope>
    <source>
        <strain evidence="3">Airmid</strain>
    </source>
</reference>
<dbReference type="InParanoid" id="A0A6P6XT49"/>
<dbReference type="KEGG" id="dpte:113791091"/>
<sequence>MMKLFYIPTVIFSIFIMNNSILWKQPNSIDFVDQIQSYDNNNNNNVMTNLSWSFFRKFIYQLSSTYNDTCQYWYDDRLILIATIDTESSSSMAIDLLPHLLLSIQNNSNFTLNNDYYQSFNRLIDSIHFEISKQPIYNFYTMFQIFVFLIVLIIWYYSKSLYFFAHSIYFMIFESIVLFILFDDSFITPLYYESFIILIIFSFSFYLTIIGYPLFKRNILNDNTAIDGNKIIKEKSDKNNLISNNRIDLDFDSMHIQSNEIMLENLKIIHEQPLMQSTPISELSTTQQSFLGDSDFSLVDCTSSFSTSFNSKQTNESILNHIHLSSSNLVRKMPLSFTNVESMNGLSARIPSNDNVDNEID</sequence>
<proteinExistence type="predicted"/>
<dbReference type="Proteomes" id="UP000515146">
    <property type="component" value="Unplaced"/>
</dbReference>
<feature type="transmembrane region" description="Helical" evidence="1">
    <location>
        <begin position="137"/>
        <end position="157"/>
    </location>
</feature>
<protein>
    <submittedName>
        <fullName evidence="3">Uncharacterized protein LOC113791091</fullName>
    </submittedName>
</protein>
<feature type="transmembrane region" description="Helical" evidence="1">
    <location>
        <begin position="6"/>
        <end position="23"/>
    </location>
</feature>
<name>A0A6P6XT49_DERPT</name>